<evidence type="ECO:0000313" key="3">
    <source>
        <dbReference type="EMBL" id="CAE4653870.1"/>
    </source>
</evidence>
<keyword evidence="2" id="KW-1133">Transmembrane helix</keyword>
<feature type="compositionally biased region" description="Low complexity" evidence="1">
    <location>
        <begin position="401"/>
        <end position="410"/>
    </location>
</feature>
<dbReference type="EMBL" id="HBNR01077396">
    <property type="protein sequence ID" value="CAE4653870.1"/>
    <property type="molecule type" value="Transcribed_RNA"/>
</dbReference>
<proteinExistence type="predicted"/>
<gene>
    <name evidence="3" type="ORF">AMON00008_LOCUS55078</name>
</gene>
<feature type="region of interest" description="Disordered" evidence="1">
    <location>
        <begin position="363"/>
        <end position="420"/>
    </location>
</feature>
<feature type="transmembrane region" description="Helical" evidence="2">
    <location>
        <begin position="12"/>
        <end position="29"/>
    </location>
</feature>
<organism evidence="3">
    <name type="scientific">Alexandrium monilatum</name>
    <dbReference type="NCBI Taxonomy" id="311494"/>
    <lineage>
        <taxon>Eukaryota</taxon>
        <taxon>Sar</taxon>
        <taxon>Alveolata</taxon>
        <taxon>Dinophyceae</taxon>
        <taxon>Gonyaulacales</taxon>
        <taxon>Pyrocystaceae</taxon>
        <taxon>Alexandrium</taxon>
    </lineage>
</organism>
<name>A0A7S4SRH4_9DINO</name>
<feature type="compositionally biased region" description="Pro residues" evidence="1">
    <location>
        <begin position="366"/>
        <end position="384"/>
    </location>
</feature>
<keyword evidence="2" id="KW-0472">Membrane</keyword>
<protein>
    <submittedName>
        <fullName evidence="3">Uncharacterized protein</fullName>
    </submittedName>
</protein>
<evidence type="ECO:0000256" key="1">
    <source>
        <dbReference type="SAM" id="MobiDB-lite"/>
    </source>
</evidence>
<accession>A0A7S4SRH4</accession>
<evidence type="ECO:0000256" key="2">
    <source>
        <dbReference type="SAM" id="Phobius"/>
    </source>
</evidence>
<feature type="transmembrane region" description="Helical" evidence="2">
    <location>
        <begin position="117"/>
        <end position="138"/>
    </location>
</feature>
<feature type="transmembrane region" description="Helical" evidence="2">
    <location>
        <begin position="80"/>
        <end position="97"/>
    </location>
</feature>
<reference evidence="3" key="1">
    <citation type="submission" date="2021-01" db="EMBL/GenBank/DDBJ databases">
        <authorList>
            <person name="Corre E."/>
            <person name="Pelletier E."/>
            <person name="Niang G."/>
            <person name="Scheremetjew M."/>
            <person name="Finn R."/>
            <person name="Kale V."/>
            <person name="Holt S."/>
            <person name="Cochrane G."/>
            <person name="Meng A."/>
            <person name="Brown T."/>
            <person name="Cohen L."/>
        </authorList>
    </citation>
    <scope>NUCLEOTIDE SEQUENCE</scope>
    <source>
        <strain evidence="3">CCMP3105</strain>
    </source>
</reference>
<dbReference type="AlphaFoldDB" id="A0A7S4SRH4"/>
<keyword evidence="2" id="KW-0812">Transmembrane</keyword>
<sequence length="527" mass="56605">MGTAGAPPDRLVEVVLSVSLLALLSASVARRLWLEGPRLPGVAAGILRQWCPCFRRPQDPISQRIAEKCLEWRLERAQQLVMLVCCFLVALTAVRLVRIVQQSDAPQYSTVQRAAQYVVTLGFALFGLFPCVLTARTIDSAHSCYMLMVVVFVFGEGTEAGGESGFVITVNTAVVLGCVLNLNPGINSIWATSVAVALTFKAVTAGQGFLQFWVCATLQIVVVSWFDHALAAAVRLRILGLDSCNELAAVKTLLGTICDVVVELDSRRRLMQHCPRLANILLHGTGRSLQGAGIEDFIPLAADREDFARHVGGSHEGSARADVFHARLRDSHGGAIAMELFSVAFEGPDARRRHLLGMREFTDIPPLQPLPEFPPQPSPPPPERTPSHGTAALADHTGTLSSRSSTSSSSNPEAGAAPMETEHAAKVLTLSSTLMTWSLRPREGGCCPLHALLADLRTVAAHMAAGPCRPGFRPADGAWQCRRCGIVAEEYRSERRGRQCLLCAGVDLTPPPAVAAPPGGRETLTTL</sequence>